<dbReference type="InterPro" id="IPR047750">
    <property type="entry name" value="YdjY-like"/>
</dbReference>
<dbReference type="AlphaFoldDB" id="A0A1U7CX57"/>
<keyword evidence="3" id="KW-1185">Reference proteome</keyword>
<name>A0A1U7CX57_9BACT</name>
<protein>
    <submittedName>
        <fullName evidence="2">Uncharacterized protein</fullName>
    </submittedName>
</protein>
<organism evidence="2 3">
    <name type="scientific">Paludisphaera borealis</name>
    <dbReference type="NCBI Taxonomy" id="1387353"/>
    <lineage>
        <taxon>Bacteria</taxon>
        <taxon>Pseudomonadati</taxon>
        <taxon>Planctomycetota</taxon>
        <taxon>Planctomycetia</taxon>
        <taxon>Isosphaerales</taxon>
        <taxon>Isosphaeraceae</taxon>
        <taxon>Paludisphaera</taxon>
    </lineage>
</organism>
<evidence type="ECO:0000313" key="2">
    <source>
        <dbReference type="EMBL" id="APW63463.1"/>
    </source>
</evidence>
<gene>
    <name evidence="2" type="ORF">BSF38_05030</name>
</gene>
<dbReference type="Proteomes" id="UP000186309">
    <property type="component" value="Chromosome"/>
</dbReference>
<evidence type="ECO:0000313" key="3">
    <source>
        <dbReference type="Proteomes" id="UP000186309"/>
    </source>
</evidence>
<dbReference type="OrthoDB" id="247135at2"/>
<accession>A0A1U7CX57</accession>
<dbReference type="KEGG" id="pbor:BSF38_05030"/>
<evidence type="ECO:0000256" key="1">
    <source>
        <dbReference type="SAM" id="MobiDB-lite"/>
    </source>
</evidence>
<reference evidence="3" key="1">
    <citation type="submission" date="2016-12" db="EMBL/GenBank/DDBJ databases">
        <title>Comparative genomics of four Isosphaeraceae planctomycetes: a common pool of plasmids and glycoside hydrolase genes.</title>
        <authorList>
            <person name="Ivanova A."/>
        </authorList>
    </citation>
    <scope>NUCLEOTIDE SEQUENCE [LARGE SCALE GENOMIC DNA]</scope>
    <source>
        <strain evidence="3">PX4</strain>
    </source>
</reference>
<sequence>MNVLILPVTLLALLPQQPADDGRSPTPAAAAAVEPSPDWKPAGRSLWFDAQSKPKRLIVRARVVLREGALEHFLCLKGTKEHEAIVATDADPRQIHAGLLLTGAEPGHPVRFKPKFEPPAGSTIDITVRWKNGGKIQEVDARHWVKDEKTKKELDVDWVFAGSLLYEDPVSKKMIYAAEEGDLITVANFGSSILDLPIASSADDSSRVFIANTAQLPPLGTEVQLILSPRPPKPKVEKTP</sequence>
<dbReference type="EMBL" id="CP019082">
    <property type="protein sequence ID" value="APW63463.1"/>
    <property type="molecule type" value="Genomic_DNA"/>
</dbReference>
<proteinExistence type="predicted"/>
<dbReference type="NCBIfam" id="NF040466">
    <property type="entry name" value="ydjY_domain"/>
    <property type="match status" value="1"/>
</dbReference>
<feature type="region of interest" description="Disordered" evidence="1">
    <location>
        <begin position="17"/>
        <end position="37"/>
    </location>
</feature>
<dbReference type="RefSeq" id="WP_076349800.1">
    <property type="nucleotide sequence ID" value="NZ_CP019082.1"/>
</dbReference>